<evidence type="ECO:0000256" key="14">
    <source>
        <dbReference type="PIRSR" id="PIRSR604808-3"/>
    </source>
</evidence>
<keyword evidence="6 13" id="KW-0479">Metal-binding</keyword>
<dbReference type="EnsemblMetazoa" id="SCAU015186-RA">
    <property type="protein sequence ID" value="SCAU015186-PA"/>
    <property type="gene ID" value="SCAU015186"/>
</dbReference>
<feature type="domain" description="Endonuclease/exonuclease/phosphatase" evidence="16">
    <location>
        <begin position="561"/>
        <end position="800"/>
    </location>
</feature>
<organism evidence="17 18">
    <name type="scientific">Stomoxys calcitrans</name>
    <name type="common">Stable fly</name>
    <name type="synonym">Conops calcitrans</name>
    <dbReference type="NCBI Taxonomy" id="35570"/>
    <lineage>
        <taxon>Eukaryota</taxon>
        <taxon>Metazoa</taxon>
        <taxon>Ecdysozoa</taxon>
        <taxon>Arthropoda</taxon>
        <taxon>Hexapoda</taxon>
        <taxon>Insecta</taxon>
        <taxon>Pterygota</taxon>
        <taxon>Neoptera</taxon>
        <taxon>Endopterygota</taxon>
        <taxon>Diptera</taxon>
        <taxon>Brachycera</taxon>
        <taxon>Muscomorpha</taxon>
        <taxon>Muscoidea</taxon>
        <taxon>Muscidae</taxon>
        <taxon>Stomoxys</taxon>
    </lineage>
</organism>
<dbReference type="FunFam" id="3.60.10.10:FF:000009">
    <property type="entry name" value="DNA-(apurinic or apyrimidinic site) lyase"/>
    <property type="match status" value="1"/>
</dbReference>
<feature type="compositionally biased region" description="Polar residues" evidence="15">
    <location>
        <begin position="466"/>
        <end position="477"/>
    </location>
</feature>
<dbReference type="SUPFAM" id="SSF56219">
    <property type="entry name" value="DNase I-like"/>
    <property type="match status" value="1"/>
</dbReference>
<dbReference type="InterPro" id="IPR036691">
    <property type="entry name" value="Endo/exonu/phosph_ase_sf"/>
</dbReference>
<feature type="site" description="Transition state stabilizer" evidence="14">
    <location>
        <position position="704"/>
    </location>
</feature>
<feature type="compositionally biased region" description="Basic and acidic residues" evidence="15">
    <location>
        <begin position="366"/>
        <end position="377"/>
    </location>
</feature>
<evidence type="ECO:0000256" key="9">
    <source>
        <dbReference type="ARBA" id="ARBA00022842"/>
    </source>
</evidence>
<feature type="compositionally biased region" description="Basic and acidic residues" evidence="15">
    <location>
        <begin position="446"/>
        <end position="455"/>
    </location>
</feature>
<feature type="compositionally biased region" description="Low complexity" evidence="15">
    <location>
        <begin position="75"/>
        <end position="86"/>
    </location>
</feature>
<dbReference type="PANTHER" id="PTHR22748:SF6">
    <property type="entry name" value="DNA-(APURINIC OR APYRIMIDINIC SITE) ENDONUCLEASE"/>
    <property type="match status" value="1"/>
</dbReference>
<evidence type="ECO:0000256" key="5">
    <source>
        <dbReference type="ARBA" id="ARBA00012115"/>
    </source>
</evidence>
<evidence type="ECO:0000256" key="6">
    <source>
        <dbReference type="ARBA" id="ARBA00022723"/>
    </source>
</evidence>
<feature type="region of interest" description="Disordered" evidence="15">
    <location>
        <begin position="33"/>
        <end position="149"/>
    </location>
</feature>
<comment type="catalytic activity">
    <reaction evidence="1">
        <text>Exonucleolytic cleavage in the 3'- to 5'-direction to yield nucleoside 5'-phosphates.</text>
        <dbReference type="EC" id="3.1.11.2"/>
    </reaction>
</comment>
<dbReference type="CDD" id="cd09087">
    <property type="entry name" value="Ape1-like_AP-endo"/>
    <property type="match status" value="1"/>
</dbReference>
<dbReference type="GO" id="GO:0008311">
    <property type="term" value="F:double-stranded DNA 3'-5' DNA exonuclease activity"/>
    <property type="evidence" value="ECO:0007669"/>
    <property type="project" value="UniProtKB-EC"/>
</dbReference>
<feature type="compositionally biased region" description="Basic and acidic residues" evidence="15">
    <location>
        <begin position="46"/>
        <end position="74"/>
    </location>
</feature>
<evidence type="ECO:0000313" key="18">
    <source>
        <dbReference type="Proteomes" id="UP000095300"/>
    </source>
</evidence>
<dbReference type="InterPro" id="IPR005135">
    <property type="entry name" value="Endo/exonuclease/phosphatase"/>
</dbReference>
<dbReference type="InterPro" id="IPR004808">
    <property type="entry name" value="AP_endonuc_1"/>
</dbReference>
<dbReference type="NCBIfam" id="TIGR00633">
    <property type="entry name" value="xth"/>
    <property type="match status" value="1"/>
</dbReference>
<dbReference type="GO" id="GO:0008081">
    <property type="term" value="F:phosphoric diester hydrolase activity"/>
    <property type="evidence" value="ECO:0007669"/>
    <property type="project" value="TreeGrafter"/>
</dbReference>
<evidence type="ECO:0000259" key="16">
    <source>
        <dbReference type="Pfam" id="PF03372"/>
    </source>
</evidence>
<dbReference type="OrthoDB" id="498125at2759"/>
<feature type="compositionally biased region" description="Acidic residues" evidence="15">
    <location>
        <begin position="496"/>
        <end position="506"/>
    </location>
</feature>
<dbReference type="PANTHER" id="PTHR22748">
    <property type="entry name" value="AP ENDONUCLEASE"/>
    <property type="match status" value="1"/>
</dbReference>
<feature type="binding site" evidence="13">
    <location>
        <position position="591"/>
    </location>
    <ligand>
        <name>Mg(2+)</name>
        <dbReference type="ChEBI" id="CHEBI:18420"/>
        <label>1</label>
    </ligand>
</feature>
<feature type="compositionally biased region" description="Basic and acidic residues" evidence="15">
    <location>
        <begin position="422"/>
        <end position="437"/>
    </location>
</feature>
<dbReference type="InterPro" id="IPR020848">
    <property type="entry name" value="AP_endonuclease_F1_CS"/>
</dbReference>
<evidence type="ECO:0000256" key="15">
    <source>
        <dbReference type="SAM" id="MobiDB-lite"/>
    </source>
</evidence>
<evidence type="ECO:0000256" key="1">
    <source>
        <dbReference type="ARBA" id="ARBA00000493"/>
    </source>
</evidence>
<dbReference type="Pfam" id="PF03372">
    <property type="entry name" value="Exo_endo_phos"/>
    <property type="match status" value="1"/>
</dbReference>
<sequence length="809" mass="88705">MPRANKPKVKKDETPKDVVKVVSSTSEELFDALLKQDSGKTNDIVKNNEKSTVDAEKQNEVTDETSKDAEEPAIKEAPAAKAMNNGKGVGGGRGKRAGKPATEKEEEEPSKKPASKGRGKKATATTDVEVITKETENIEVNGNGGDEVVDSIPAEVKQETVAKAGKAAGVAGRGSKRGAKAAAVEVPLQQNGGDQGENGISEEVEKQEEVAPAKAKGRGGKKAAVKKKDAPEINQEEVAPEEVEAEKKVEEPKVTTKAGGRKKKADDKKQEAAQTTENASADVGNAVDNELKSEPEPPKKKGRAATKKPAAKVENANDNADELPKEEAEVVAKKPTKRGAKEAAAEKVEVEKVPAKRARGAARANNKIEEAPAEKPAEIAPVEDTTIKGKRSRKQPIVEKELKANEEEKPKKAVRGGKRKAEKIDEVVEPKQEKAEEVIAPAETSQDTKTDEKPSTARGGRKRAAPSTNKAKKATTSVDEKVDDDKKVGDEANVLGEEDDEENDEADGSKPSKAKKKKEPAAAPMNATSTLYNKADFDLPPLAENATADSDEPRFNLKISSWNVAGLRSWVKKDGLKFLEFEEPDIFCLQETKCTTDQLPEEVQRIPGYHPYWLCMPGGYAGVAIYSKIMPINVEYGIGNKEFDDVGRIITAEYEKFFLVNVYVPNSGRKLVNLEARMKWEKIFQEFVQKLNDRKPLVICGDMNVSHQEIDLANPKTNTRNAGFTKEERDKMTELLGLGYVDTFRHLYPERKAAYTFWTYMGNARSRNVGWRLDYFLVSQRFVKRVVDNCIRSQCMGSDHCPITLFLKL</sequence>
<feature type="active site" evidence="12">
    <location>
        <position position="663"/>
    </location>
</feature>
<dbReference type="InterPro" id="IPR020847">
    <property type="entry name" value="AP_endonuclease_F1_BS"/>
</dbReference>
<comment type="cofactor">
    <cofactor evidence="13">
        <name>Mg(2+)</name>
        <dbReference type="ChEBI" id="CHEBI:18420"/>
    </cofactor>
    <cofactor evidence="13">
        <name>Mn(2+)</name>
        <dbReference type="ChEBI" id="CHEBI:29035"/>
    </cofactor>
    <text evidence="13">Probably binds two magnesium or manganese ions per subunit.</text>
</comment>
<dbReference type="GO" id="GO:0003677">
    <property type="term" value="F:DNA binding"/>
    <property type="evidence" value="ECO:0007669"/>
    <property type="project" value="InterPro"/>
</dbReference>
<gene>
    <name evidence="17" type="primary">106082079</name>
</gene>
<evidence type="ECO:0000256" key="8">
    <source>
        <dbReference type="ARBA" id="ARBA00022801"/>
    </source>
</evidence>
<evidence type="ECO:0000256" key="3">
    <source>
        <dbReference type="ARBA" id="ARBA00004123"/>
    </source>
</evidence>
<keyword evidence="11" id="KW-0539">Nucleus</keyword>
<comment type="cofactor">
    <cofactor evidence="2">
        <name>Mn(2+)</name>
        <dbReference type="ChEBI" id="CHEBI:29035"/>
    </cofactor>
</comment>
<dbReference type="NCBIfam" id="TIGR00195">
    <property type="entry name" value="exoDNase_III"/>
    <property type="match status" value="1"/>
</dbReference>
<dbReference type="GO" id="GO:0006284">
    <property type="term" value="P:base-excision repair"/>
    <property type="evidence" value="ECO:0007669"/>
    <property type="project" value="TreeGrafter"/>
</dbReference>
<keyword evidence="10" id="KW-0234">DNA repair</keyword>
<feature type="compositionally biased region" description="Basic and acidic residues" evidence="15">
    <location>
        <begin position="396"/>
        <end position="411"/>
    </location>
</feature>
<comment type="similarity">
    <text evidence="4">Belongs to the DNA repair enzymes AP/ExoA family.</text>
</comment>
<dbReference type="KEGG" id="scac:106082079"/>
<feature type="compositionally biased region" description="Basic and acidic residues" evidence="15">
    <location>
        <begin position="339"/>
        <end position="354"/>
    </location>
</feature>
<evidence type="ECO:0000256" key="2">
    <source>
        <dbReference type="ARBA" id="ARBA00001936"/>
    </source>
</evidence>
<dbReference type="GO" id="GO:0003906">
    <property type="term" value="F:DNA-(apurinic or apyrimidinic site) endonuclease activity"/>
    <property type="evidence" value="ECO:0007669"/>
    <property type="project" value="TreeGrafter"/>
</dbReference>
<feature type="site" description="Important for catalytic activity" evidence="14">
    <location>
        <position position="774"/>
    </location>
</feature>
<feature type="compositionally biased region" description="Basic residues" evidence="15">
    <location>
        <begin position="300"/>
        <end position="310"/>
    </location>
</feature>
<feature type="compositionally biased region" description="Acidic residues" evidence="15">
    <location>
        <begin position="234"/>
        <end position="244"/>
    </location>
</feature>
<dbReference type="VEuPathDB" id="VectorBase:SCAU015186"/>
<feature type="region of interest" description="Disordered" evidence="15">
    <location>
        <begin position="162"/>
        <end position="525"/>
    </location>
</feature>
<feature type="active site" description="Proton acceptor" evidence="12">
    <location>
        <position position="800"/>
    </location>
</feature>
<evidence type="ECO:0000256" key="7">
    <source>
        <dbReference type="ARBA" id="ARBA00022763"/>
    </source>
</evidence>
<dbReference type="GO" id="GO:0046872">
    <property type="term" value="F:metal ion binding"/>
    <property type="evidence" value="ECO:0007669"/>
    <property type="project" value="UniProtKB-KW"/>
</dbReference>
<name>A0A1I8Q9U7_STOCA</name>
<feature type="binding site" evidence="13">
    <location>
        <position position="800"/>
    </location>
    <ligand>
        <name>Mg(2+)</name>
        <dbReference type="ChEBI" id="CHEBI:18420"/>
        <label>1</label>
    </ligand>
</feature>
<dbReference type="AlphaFoldDB" id="A0A1I8Q9U7"/>
<feature type="compositionally biased region" description="Basic and acidic residues" evidence="15">
    <location>
        <begin position="322"/>
        <end position="332"/>
    </location>
</feature>
<keyword evidence="13" id="KW-0464">Manganese</keyword>
<feature type="binding site" evidence="13">
    <location>
        <position position="563"/>
    </location>
    <ligand>
        <name>Mg(2+)</name>
        <dbReference type="ChEBI" id="CHEBI:18420"/>
        <label>1</label>
    </ligand>
</feature>
<comment type="subcellular location">
    <subcellularLocation>
        <location evidence="3">Nucleus</location>
    </subcellularLocation>
</comment>
<feature type="binding site" evidence="13">
    <location>
        <position position="704"/>
    </location>
    <ligand>
        <name>Mg(2+)</name>
        <dbReference type="ChEBI" id="CHEBI:18420"/>
        <label>1</label>
    </ligand>
</feature>
<dbReference type="Gene3D" id="3.60.10.10">
    <property type="entry name" value="Endonuclease/exonuclease/phosphatase"/>
    <property type="match status" value="1"/>
</dbReference>
<dbReference type="EC" id="3.1.11.2" evidence="5"/>
<keyword evidence="8" id="KW-0378">Hydrolase</keyword>
<feature type="compositionally biased region" description="Basic and acidic residues" evidence="15">
    <location>
        <begin position="289"/>
        <end position="299"/>
    </location>
</feature>
<proteinExistence type="inferred from homology"/>
<keyword evidence="7" id="KW-0227">DNA damage</keyword>
<evidence type="ECO:0000256" key="10">
    <source>
        <dbReference type="ARBA" id="ARBA00023204"/>
    </source>
</evidence>
<evidence type="ECO:0000256" key="11">
    <source>
        <dbReference type="ARBA" id="ARBA00023242"/>
    </source>
</evidence>
<feature type="site" description="Interaction with DNA substrate" evidence="14">
    <location>
        <position position="800"/>
    </location>
</feature>
<feature type="compositionally biased region" description="Basic and acidic residues" evidence="15">
    <location>
        <begin position="478"/>
        <end position="490"/>
    </location>
</feature>
<evidence type="ECO:0000256" key="4">
    <source>
        <dbReference type="ARBA" id="ARBA00007092"/>
    </source>
</evidence>
<dbReference type="GO" id="GO:0005634">
    <property type="term" value="C:nucleus"/>
    <property type="evidence" value="ECO:0007669"/>
    <property type="project" value="UniProtKB-SubCell"/>
</dbReference>
<dbReference type="Proteomes" id="UP000095300">
    <property type="component" value="Unassembled WGS sequence"/>
</dbReference>
<evidence type="ECO:0000256" key="13">
    <source>
        <dbReference type="PIRSR" id="PIRSR604808-2"/>
    </source>
</evidence>
<feature type="binding site" evidence="13">
    <location>
        <position position="799"/>
    </location>
    <ligand>
        <name>Mg(2+)</name>
        <dbReference type="ChEBI" id="CHEBI:18420"/>
        <label>1</label>
    </ligand>
</feature>
<feature type="compositionally biased region" description="Basic and acidic residues" evidence="15">
    <location>
        <begin position="245"/>
        <end position="254"/>
    </location>
</feature>
<dbReference type="PROSITE" id="PS00726">
    <property type="entry name" value="AP_NUCLEASE_F1_1"/>
    <property type="match status" value="1"/>
</dbReference>
<feature type="compositionally biased region" description="Basic residues" evidence="15">
    <location>
        <begin position="412"/>
        <end position="421"/>
    </location>
</feature>
<evidence type="ECO:0000313" key="17">
    <source>
        <dbReference type="EnsemblMetazoa" id="SCAU015186-PA"/>
    </source>
</evidence>
<accession>A0A1I8Q9U7</accession>
<dbReference type="PROSITE" id="PS00728">
    <property type="entry name" value="AP_NUCLEASE_F1_3"/>
    <property type="match status" value="1"/>
</dbReference>
<feature type="binding site" evidence="13">
    <location>
        <position position="702"/>
    </location>
    <ligand>
        <name>Mg(2+)</name>
        <dbReference type="ChEBI" id="CHEBI:18420"/>
        <label>1</label>
    </ligand>
</feature>
<feature type="active site" description="Proton donor/acceptor" evidence="12">
    <location>
        <position position="702"/>
    </location>
</feature>
<dbReference type="PROSITE" id="PS00727">
    <property type="entry name" value="AP_NUCLEASE_F1_2"/>
    <property type="match status" value="1"/>
</dbReference>
<dbReference type="PROSITE" id="PS51435">
    <property type="entry name" value="AP_NUCLEASE_F1_4"/>
    <property type="match status" value="1"/>
</dbReference>
<keyword evidence="18" id="KW-1185">Reference proteome</keyword>
<reference evidence="17" key="1">
    <citation type="submission" date="2020-05" db="UniProtKB">
        <authorList>
            <consortium name="EnsemblMetazoa"/>
        </authorList>
    </citation>
    <scope>IDENTIFICATION</scope>
    <source>
        <strain evidence="17">USDA</strain>
    </source>
</reference>
<protein>
    <recommendedName>
        <fullName evidence="5">exodeoxyribonuclease III</fullName>
        <ecNumber evidence="5">3.1.11.2</ecNumber>
    </recommendedName>
</protein>
<keyword evidence="9 13" id="KW-0460">Magnesium</keyword>
<dbReference type="STRING" id="35570.A0A1I8Q9U7"/>
<evidence type="ECO:0000256" key="12">
    <source>
        <dbReference type="PIRSR" id="PIRSR604808-1"/>
    </source>
</evidence>
<feature type="compositionally biased region" description="Basic residues" evidence="15">
    <location>
        <begin position="215"/>
        <end position="225"/>
    </location>
</feature>